<feature type="signal peptide" evidence="1">
    <location>
        <begin position="1"/>
        <end position="26"/>
    </location>
</feature>
<feature type="domain" description="SsuA/THI5-like" evidence="2">
    <location>
        <begin position="65"/>
        <end position="274"/>
    </location>
</feature>
<evidence type="ECO:0000256" key="1">
    <source>
        <dbReference type="SAM" id="SignalP"/>
    </source>
</evidence>
<gene>
    <name evidence="3" type="ORF">QQ002_11075</name>
    <name evidence="4" type="ORF">QQX10_12150</name>
</gene>
<dbReference type="InterPro" id="IPR015168">
    <property type="entry name" value="SsuA/THI5"/>
</dbReference>
<dbReference type="Proteomes" id="UP001172756">
    <property type="component" value="Unassembled WGS sequence"/>
</dbReference>
<reference evidence="3 6" key="2">
    <citation type="submission" date="2023-06" db="EMBL/GenBank/DDBJ databases">
        <title>SYSU T0a273.</title>
        <authorList>
            <person name="Gao L."/>
            <person name="Fang B.-Z."/>
            <person name="Li W.-J."/>
        </authorList>
    </citation>
    <scope>NUCLEOTIDE SEQUENCE [LARGE SCALE GENOMIC DNA]</scope>
    <source>
        <strain evidence="3 6">SYSU T0a273</strain>
    </source>
</reference>
<evidence type="ECO:0000313" key="6">
    <source>
        <dbReference type="Proteomes" id="UP001172756"/>
    </source>
</evidence>
<organism evidence="4 5">
    <name type="scientific">Demequina lignilytica</name>
    <dbReference type="NCBI Taxonomy" id="3051663"/>
    <lineage>
        <taxon>Bacteria</taxon>
        <taxon>Bacillati</taxon>
        <taxon>Actinomycetota</taxon>
        <taxon>Actinomycetes</taxon>
        <taxon>Micrococcales</taxon>
        <taxon>Demequinaceae</taxon>
        <taxon>Demequina</taxon>
    </lineage>
</organism>
<evidence type="ECO:0000313" key="5">
    <source>
        <dbReference type="Proteomes" id="UP001172737"/>
    </source>
</evidence>
<dbReference type="Proteomes" id="UP001172737">
    <property type="component" value="Unassembled WGS sequence"/>
</dbReference>
<dbReference type="Gene3D" id="3.40.190.10">
    <property type="entry name" value="Periplasmic binding protein-like II"/>
    <property type="match status" value="2"/>
</dbReference>
<feature type="chain" id="PRO_5044718370" evidence="1">
    <location>
        <begin position="27"/>
        <end position="364"/>
    </location>
</feature>
<protein>
    <submittedName>
        <fullName evidence="4">ABC transporter substrate-binding protein</fullName>
    </submittedName>
</protein>
<dbReference type="Pfam" id="PF09084">
    <property type="entry name" value="NMT1"/>
    <property type="match status" value="1"/>
</dbReference>
<sequence>MSFTFGRAGKRTAMVAAAAVASFALAACSSSSADVEASGVAAGESMEAEAPAYGDFTVQLSWIKNEEFSGEFFATENGYFTESGFDSVELVPGPSTGAAELVSNTVDVALSDAVSIGAAVANEGAPLKIIGATYQKNPFTVLSLADGGNILTAEDMVGKKIGVQDSNMSLFLALLAANGLTEDDVEIVPVQYDPAPLTNGEVDGFIAYLTNESITVSMAGYETANLPFADNGLPFVAETFTVTDESIADNRDALKAFLVAEIKGWADAVNDPAEGARLAYEVYGVDLGLDPEASEAGAIMQAEELVVSDETVANGLFTISDELQSETIASLAGAGIEIEAADLFDLSILAEVYAENPDLVAYAG</sequence>
<evidence type="ECO:0000313" key="3">
    <source>
        <dbReference type="EMBL" id="MDN4484082.1"/>
    </source>
</evidence>
<dbReference type="InterPro" id="IPR027939">
    <property type="entry name" value="NMT1/THI5"/>
</dbReference>
<proteinExistence type="predicted"/>
<accession>A0AAW7MAI6</accession>
<dbReference type="AlphaFoldDB" id="A0AAW7MAI6"/>
<dbReference type="SUPFAM" id="SSF53850">
    <property type="entry name" value="Periplasmic binding protein-like II"/>
    <property type="match status" value="1"/>
</dbReference>
<name>A0AAW7MAI6_9MICO</name>
<keyword evidence="5" id="KW-1185">Reference proteome</keyword>
<evidence type="ECO:0000259" key="2">
    <source>
        <dbReference type="Pfam" id="PF09084"/>
    </source>
</evidence>
<dbReference type="PANTHER" id="PTHR31528">
    <property type="entry name" value="4-AMINO-5-HYDROXYMETHYL-2-METHYLPYRIMIDINE PHOSPHATE SYNTHASE THI11-RELATED"/>
    <property type="match status" value="1"/>
</dbReference>
<dbReference type="EMBL" id="JAUHPX010000008">
    <property type="protein sequence ID" value="MDN4488917.1"/>
    <property type="molecule type" value="Genomic_DNA"/>
</dbReference>
<keyword evidence="1" id="KW-0732">Signal</keyword>
<evidence type="ECO:0000313" key="4">
    <source>
        <dbReference type="EMBL" id="MDN4488917.1"/>
    </source>
</evidence>
<reference evidence="4" key="1">
    <citation type="submission" date="2023-06" db="EMBL/GenBank/DDBJ databases">
        <title>Sysu t00039.</title>
        <authorList>
            <person name="Gao L."/>
            <person name="Fang B.-Z."/>
            <person name="Li W.-J."/>
        </authorList>
    </citation>
    <scope>NUCLEOTIDE SEQUENCE</scope>
    <source>
        <strain evidence="4">SYSU T00039</strain>
    </source>
</reference>
<dbReference type="GO" id="GO:0009228">
    <property type="term" value="P:thiamine biosynthetic process"/>
    <property type="evidence" value="ECO:0007669"/>
    <property type="project" value="InterPro"/>
</dbReference>
<comment type="caution">
    <text evidence="4">The sequence shown here is derived from an EMBL/GenBank/DDBJ whole genome shotgun (WGS) entry which is preliminary data.</text>
</comment>
<dbReference type="PANTHER" id="PTHR31528:SF15">
    <property type="entry name" value="RIBOFLAVIN-BINDING PROTEIN RIBY"/>
    <property type="match status" value="1"/>
</dbReference>
<dbReference type="EMBL" id="JAUHQB010000008">
    <property type="protein sequence ID" value="MDN4484082.1"/>
    <property type="molecule type" value="Genomic_DNA"/>
</dbReference>
<dbReference type="RefSeq" id="WP_301121095.1">
    <property type="nucleotide sequence ID" value="NZ_JAUHPX010000008.1"/>
</dbReference>
<dbReference type="PROSITE" id="PS51257">
    <property type="entry name" value="PROKAR_LIPOPROTEIN"/>
    <property type="match status" value="1"/>
</dbReference>